<gene>
    <name evidence="2" type="ORF">CK203_003415</name>
</gene>
<reference evidence="2 3" key="1">
    <citation type="journal article" date="2018" name="PLoS Genet.">
        <title>Population sequencing reveals clonal diversity and ancestral inbreeding in the grapevine cultivar Chardonnay.</title>
        <authorList>
            <person name="Roach M.J."/>
            <person name="Johnson D.L."/>
            <person name="Bohlmann J."/>
            <person name="van Vuuren H.J."/>
            <person name="Jones S.J."/>
            <person name="Pretorius I.S."/>
            <person name="Schmidt S.A."/>
            <person name="Borneman A.R."/>
        </authorList>
    </citation>
    <scope>NUCLEOTIDE SEQUENCE [LARGE SCALE GENOMIC DNA]</scope>
    <source>
        <strain evidence="3">cv. Chardonnay</strain>
        <tissue evidence="2">Leaf</tissue>
    </source>
</reference>
<feature type="transmembrane region" description="Helical" evidence="1">
    <location>
        <begin position="7"/>
        <end position="27"/>
    </location>
</feature>
<name>A0A438K7F0_VITVI</name>
<keyword evidence="1" id="KW-0472">Membrane</keyword>
<accession>A0A438K7F0</accession>
<comment type="caution">
    <text evidence="2">The sequence shown here is derived from an EMBL/GenBank/DDBJ whole genome shotgun (WGS) entry which is preliminary data.</text>
</comment>
<dbReference type="Proteomes" id="UP000288805">
    <property type="component" value="Unassembled WGS sequence"/>
</dbReference>
<proteinExistence type="predicted"/>
<evidence type="ECO:0000313" key="3">
    <source>
        <dbReference type="Proteomes" id="UP000288805"/>
    </source>
</evidence>
<keyword evidence="1" id="KW-1133">Transmembrane helix</keyword>
<sequence>MWDKWRMLVLICVLRWGPSFIMVPQIHKMVAVT</sequence>
<dbReference type="EMBL" id="QGNW01000014">
    <property type="protein sequence ID" value="RVX17122.1"/>
    <property type="molecule type" value="Genomic_DNA"/>
</dbReference>
<protein>
    <submittedName>
        <fullName evidence="2">Uncharacterized protein</fullName>
    </submittedName>
</protein>
<keyword evidence="1" id="KW-0812">Transmembrane</keyword>
<dbReference type="AlphaFoldDB" id="A0A438K7F0"/>
<organism evidence="2 3">
    <name type="scientific">Vitis vinifera</name>
    <name type="common">Grape</name>
    <dbReference type="NCBI Taxonomy" id="29760"/>
    <lineage>
        <taxon>Eukaryota</taxon>
        <taxon>Viridiplantae</taxon>
        <taxon>Streptophyta</taxon>
        <taxon>Embryophyta</taxon>
        <taxon>Tracheophyta</taxon>
        <taxon>Spermatophyta</taxon>
        <taxon>Magnoliopsida</taxon>
        <taxon>eudicotyledons</taxon>
        <taxon>Gunneridae</taxon>
        <taxon>Pentapetalae</taxon>
        <taxon>rosids</taxon>
        <taxon>Vitales</taxon>
        <taxon>Vitaceae</taxon>
        <taxon>Viteae</taxon>
        <taxon>Vitis</taxon>
    </lineage>
</organism>
<evidence type="ECO:0000313" key="2">
    <source>
        <dbReference type="EMBL" id="RVX17122.1"/>
    </source>
</evidence>
<evidence type="ECO:0000256" key="1">
    <source>
        <dbReference type="SAM" id="Phobius"/>
    </source>
</evidence>